<sequence>MDEDLIDSGDLPLARKSVLPGTGFFLPDTLEEDVEDEQAAAALEGAEVAVIADPDADGLACVALLREAYDDVRNVPEPDDKDDADESTDADVPTDATDAADAVDDADEAAAGLAGDAVDPLEEPEPTPHEVALLPASPHDVEDALARVAEFGEEGIDLFVCDLAPDRYEYVEEELDAALETADRVSWYDHHQWNDDVAQAVRDAGVDLVVGDSDEECSADVVYRSLEYEFSPMYEELAAVTRDHDLWLREDPRSDDLADYAYWTDPAEYVEVVREYGVDLPEWVQTYLAERREEKEALIDRALGRAEFREIGGYTVGVTYGRCSQNEVAEGMREQGADASVVVKPAGSASIRGTDEFDRCHEVAGKVNGGGHPKAAGCKPDIYDDMLDYATHWTSRGAVTKQVILDAFREVVADEREDGDD</sequence>
<evidence type="ECO:0000313" key="2">
    <source>
        <dbReference type="EMBL" id="ADB62289.1"/>
    </source>
</evidence>
<accession>D2RQB2</accession>
<organism evidence="2 3">
    <name type="scientific">Haloterrigena turkmenica (strain ATCC 51198 / DSM 5511 / JCM 9101 / NCIMB 13204 / VKM B-1734 / 4k)</name>
    <name type="common">Halococcus turkmenicus</name>
    <dbReference type="NCBI Taxonomy" id="543526"/>
    <lineage>
        <taxon>Archaea</taxon>
        <taxon>Methanobacteriati</taxon>
        <taxon>Methanobacteriota</taxon>
        <taxon>Stenosarchaea group</taxon>
        <taxon>Halobacteria</taxon>
        <taxon>Halobacteriales</taxon>
        <taxon>Natrialbaceae</taxon>
        <taxon>Haloterrigena</taxon>
    </lineage>
</organism>
<dbReference type="EMBL" id="CP001860">
    <property type="protein sequence ID" value="ADB62289.1"/>
    <property type="molecule type" value="Genomic_DNA"/>
</dbReference>
<dbReference type="Proteomes" id="UP000001903">
    <property type="component" value="Chromosome"/>
</dbReference>
<evidence type="ECO:0000256" key="1">
    <source>
        <dbReference type="SAM" id="MobiDB-lite"/>
    </source>
</evidence>
<dbReference type="eggNOG" id="arCOG00423">
    <property type="taxonomic scope" value="Archaea"/>
</dbReference>
<dbReference type="Gene3D" id="3.10.310.30">
    <property type="match status" value="1"/>
</dbReference>
<reference evidence="2 3" key="1">
    <citation type="journal article" date="2010" name="Stand. Genomic Sci.">
        <title>Complete genome sequence of Haloterrigena turkmenica type strain (4k).</title>
        <authorList>
            <person name="Saunders E."/>
            <person name="Tindall B.J."/>
            <person name="Fahnrich R."/>
            <person name="Lapidus A."/>
            <person name="Copeland A."/>
            <person name="Del Rio T.G."/>
            <person name="Lucas S."/>
            <person name="Chen F."/>
            <person name="Tice H."/>
            <person name="Cheng J.F."/>
            <person name="Han C."/>
            <person name="Detter J.C."/>
            <person name="Bruce D."/>
            <person name="Goodwin L."/>
            <person name="Chain P."/>
            <person name="Pitluck S."/>
            <person name="Pati A."/>
            <person name="Ivanova N."/>
            <person name="Mavromatis K."/>
            <person name="Chen A."/>
            <person name="Palaniappan K."/>
            <person name="Land M."/>
            <person name="Hauser L."/>
            <person name="Chang Y.J."/>
            <person name="Jeffries C.D."/>
            <person name="Brettin T."/>
            <person name="Rohde M."/>
            <person name="Goker M."/>
            <person name="Bristow J."/>
            <person name="Eisen J.A."/>
            <person name="Markowitz V."/>
            <person name="Hugenholtz P."/>
            <person name="Klenk H.P."/>
            <person name="Kyrpides N.C."/>
        </authorList>
    </citation>
    <scope>NUCLEOTIDE SEQUENCE [LARGE SCALE GENOMIC DNA]</scope>
    <source>
        <strain evidence="3">ATCC 51198 / DSM 5511 / JCM 9101 / NCIMB 13204 / VKM B-1734 / 4k</strain>
    </source>
</reference>
<dbReference type="OrthoDB" id="18016at2157"/>
<dbReference type="InterPro" id="IPR052968">
    <property type="entry name" value="Nucleotide_metab_enz"/>
</dbReference>
<dbReference type="AlphaFoldDB" id="D2RQB2"/>
<dbReference type="GO" id="GO:0016787">
    <property type="term" value="F:hydrolase activity"/>
    <property type="evidence" value="ECO:0007669"/>
    <property type="project" value="UniProtKB-KW"/>
</dbReference>
<proteinExistence type="predicted"/>
<dbReference type="RefSeq" id="WP_012944545.1">
    <property type="nucleotide sequence ID" value="NC_013743.1"/>
</dbReference>
<keyword evidence="3" id="KW-1185">Reference proteome</keyword>
<dbReference type="GeneID" id="8744046"/>
<evidence type="ECO:0000313" key="3">
    <source>
        <dbReference type="Proteomes" id="UP000001903"/>
    </source>
</evidence>
<dbReference type="SUPFAM" id="SSF64182">
    <property type="entry name" value="DHH phosphoesterases"/>
    <property type="match status" value="1"/>
</dbReference>
<gene>
    <name evidence="2" type="ordered locus">Htur_3426</name>
</gene>
<dbReference type="KEGG" id="htu:Htur_3426"/>
<feature type="compositionally biased region" description="Acidic residues" evidence="1">
    <location>
        <begin position="79"/>
        <end position="89"/>
    </location>
</feature>
<dbReference type="STRING" id="543526.Htur_3426"/>
<dbReference type="PANTHER" id="PTHR42146">
    <property type="entry name" value="3',5'-CYCLIC-NUCLEOTIDE PHOSPHODIESTERASE"/>
    <property type="match status" value="1"/>
</dbReference>
<dbReference type="HOGENOM" id="CLU_055955_0_0_2"/>
<dbReference type="PANTHER" id="PTHR42146:SF1">
    <property type="entry name" value="OLIGORIBONUCLEASE NRNB"/>
    <property type="match status" value="1"/>
</dbReference>
<feature type="region of interest" description="Disordered" evidence="1">
    <location>
        <begin position="73"/>
        <end position="95"/>
    </location>
</feature>
<dbReference type="InterPro" id="IPR038763">
    <property type="entry name" value="DHH_sf"/>
</dbReference>
<name>D2RQB2_HALTV</name>
<protein>
    <submittedName>
        <fullName evidence="2">Phosphohydrolase (DHH superfamily)-like protein</fullName>
    </submittedName>
</protein>